<feature type="signal peptide" evidence="1">
    <location>
        <begin position="1"/>
        <end position="24"/>
    </location>
</feature>
<gene>
    <name evidence="2" type="ORF">SAMN05192530_105221</name>
</gene>
<reference evidence="2 3" key="1">
    <citation type="submission" date="2016-10" db="EMBL/GenBank/DDBJ databases">
        <authorList>
            <person name="de Groot N.N."/>
        </authorList>
    </citation>
    <scope>NUCLEOTIDE SEQUENCE [LARGE SCALE GENOMIC DNA]</scope>
    <source>
        <strain evidence="3">L7-484,KACC 16230,DSM 25025</strain>
    </source>
</reference>
<proteinExistence type="predicted"/>
<sequence length="94" mass="10162">MTSSIQRALTALLFTLAAAVPALAQAEKVNVYQYAVDHPVADAPLRGPPTLGASVPQNVEIIRVGNDEVYGYFYYDGRPVIVELATRSVVRIDS</sequence>
<dbReference type="Proteomes" id="UP000198793">
    <property type="component" value="Unassembled WGS sequence"/>
</dbReference>
<keyword evidence="1" id="KW-0732">Signal</keyword>
<accession>A0A1H0IMQ3</accession>
<dbReference type="RefSeq" id="WP_090673824.1">
    <property type="nucleotide sequence ID" value="NZ_FNIT01000005.1"/>
</dbReference>
<dbReference type="EMBL" id="FNIT01000005">
    <property type="protein sequence ID" value="SDO32321.1"/>
    <property type="molecule type" value="Genomic_DNA"/>
</dbReference>
<keyword evidence="3" id="KW-1185">Reference proteome</keyword>
<organism evidence="2 3">
    <name type="scientific">Aureimonas jatrophae</name>
    <dbReference type="NCBI Taxonomy" id="1166073"/>
    <lineage>
        <taxon>Bacteria</taxon>
        <taxon>Pseudomonadati</taxon>
        <taxon>Pseudomonadota</taxon>
        <taxon>Alphaproteobacteria</taxon>
        <taxon>Hyphomicrobiales</taxon>
        <taxon>Aurantimonadaceae</taxon>
        <taxon>Aureimonas</taxon>
    </lineage>
</organism>
<evidence type="ECO:0008006" key="4">
    <source>
        <dbReference type="Google" id="ProtNLM"/>
    </source>
</evidence>
<dbReference type="OrthoDB" id="102964at2"/>
<feature type="chain" id="PRO_5011661526" description="DUF1236 domain-containing protein" evidence="1">
    <location>
        <begin position="25"/>
        <end position="94"/>
    </location>
</feature>
<name>A0A1H0IMQ3_9HYPH</name>
<dbReference type="AlphaFoldDB" id="A0A1H0IMQ3"/>
<evidence type="ECO:0000313" key="2">
    <source>
        <dbReference type="EMBL" id="SDO32321.1"/>
    </source>
</evidence>
<evidence type="ECO:0000256" key="1">
    <source>
        <dbReference type="SAM" id="SignalP"/>
    </source>
</evidence>
<evidence type="ECO:0000313" key="3">
    <source>
        <dbReference type="Proteomes" id="UP000198793"/>
    </source>
</evidence>
<protein>
    <recommendedName>
        <fullName evidence="4">DUF1236 domain-containing protein</fullName>
    </recommendedName>
</protein>